<dbReference type="SUPFAM" id="SSF47413">
    <property type="entry name" value="lambda repressor-like DNA-binding domains"/>
    <property type="match status" value="1"/>
</dbReference>
<gene>
    <name evidence="2" type="ORF">J2S41_005675</name>
</gene>
<dbReference type="SMART" id="SM00530">
    <property type="entry name" value="HTH_XRE"/>
    <property type="match status" value="1"/>
</dbReference>
<dbReference type="PROSITE" id="PS50943">
    <property type="entry name" value="HTH_CROC1"/>
    <property type="match status" value="1"/>
</dbReference>
<dbReference type="Proteomes" id="UP001183643">
    <property type="component" value="Unassembled WGS sequence"/>
</dbReference>
<dbReference type="Pfam" id="PF01381">
    <property type="entry name" value="HTH_3"/>
    <property type="match status" value="1"/>
</dbReference>
<dbReference type="EMBL" id="JAVDYB010000001">
    <property type="protein sequence ID" value="MDR7278897.1"/>
    <property type="molecule type" value="Genomic_DNA"/>
</dbReference>
<evidence type="ECO:0000313" key="2">
    <source>
        <dbReference type="EMBL" id="MDR7278897.1"/>
    </source>
</evidence>
<dbReference type="AlphaFoldDB" id="A0AAE3YUI5"/>
<evidence type="ECO:0000259" key="1">
    <source>
        <dbReference type="PROSITE" id="PS50943"/>
    </source>
</evidence>
<feature type="domain" description="HTH cro/C1-type" evidence="1">
    <location>
        <begin position="15"/>
        <end position="70"/>
    </location>
</feature>
<dbReference type="CDD" id="cd00093">
    <property type="entry name" value="HTH_XRE"/>
    <property type="match status" value="1"/>
</dbReference>
<dbReference type="InterPro" id="IPR001387">
    <property type="entry name" value="Cro/C1-type_HTH"/>
</dbReference>
<evidence type="ECO:0000313" key="3">
    <source>
        <dbReference type="Proteomes" id="UP001183643"/>
    </source>
</evidence>
<organism evidence="2 3">
    <name type="scientific">Catenuloplanes atrovinosus</name>
    <dbReference type="NCBI Taxonomy" id="137266"/>
    <lineage>
        <taxon>Bacteria</taxon>
        <taxon>Bacillati</taxon>
        <taxon>Actinomycetota</taxon>
        <taxon>Actinomycetes</taxon>
        <taxon>Micromonosporales</taxon>
        <taxon>Micromonosporaceae</taxon>
        <taxon>Catenuloplanes</taxon>
    </lineage>
</organism>
<keyword evidence="3" id="KW-1185">Reference proteome</keyword>
<dbReference type="Gene3D" id="1.10.260.40">
    <property type="entry name" value="lambda repressor-like DNA-binding domains"/>
    <property type="match status" value="1"/>
</dbReference>
<reference evidence="2" key="1">
    <citation type="submission" date="2023-07" db="EMBL/GenBank/DDBJ databases">
        <title>Sequencing the genomes of 1000 actinobacteria strains.</title>
        <authorList>
            <person name="Klenk H.-P."/>
        </authorList>
    </citation>
    <scope>NUCLEOTIDE SEQUENCE</scope>
    <source>
        <strain evidence="2">DSM 44707</strain>
    </source>
</reference>
<protein>
    <submittedName>
        <fullName evidence="2">Transcriptional regulator with XRE-family HTH domain</fullName>
    </submittedName>
</protein>
<proteinExistence type="predicted"/>
<dbReference type="RefSeq" id="WP_310372087.1">
    <property type="nucleotide sequence ID" value="NZ_JAVDYB010000001.1"/>
</dbReference>
<sequence length="138" mass="15511">MSDGADGKTSWAEYIRNATKRPGWSAARLAREAGVHRSTIFRWINGAGGSVAVDNVRRIAEALGDHPSVAIRAAGNMLEPEGERDEELELILSAPVDDDMKRRMIQRLDEMRQRDRERRLDDLRYLLDQQRPPSSAAG</sequence>
<accession>A0AAE3YUI5</accession>
<comment type="caution">
    <text evidence="2">The sequence shown here is derived from an EMBL/GenBank/DDBJ whole genome shotgun (WGS) entry which is preliminary data.</text>
</comment>
<name>A0AAE3YUI5_9ACTN</name>
<dbReference type="InterPro" id="IPR010982">
    <property type="entry name" value="Lambda_DNA-bd_dom_sf"/>
</dbReference>
<dbReference type="GO" id="GO:0003677">
    <property type="term" value="F:DNA binding"/>
    <property type="evidence" value="ECO:0007669"/>
    <property type="project" value="InterPro"/>
</dbReference>